<dbReference type="GO" id="GO:0009279">
    <property type="term" value="C:cell outer membrane"/>
    <property type="evidence" value="ECO:0007669"/>
    <property type="project" value="UniProtKB-SubCell"/>
</dbReference>
<keyword evidence="2 4" id="KW-0472">Membrane</keyword>
<evidence type="ECO:0000313" key="7">
    <source>
        <dbReference type="EMBL" id="SFV74122.1"/>
    </source>
</evidence>
<proteinExistence type="predicted"/>
<dbReference type="InterPro" id="IPR036737">
    <property type="entry name" value="OmpA-like_sf"/>
</dbReference>
<dbReference type="InterPro" id="IPR006665">
    <property type="entry name" value="OmpA-like"/>
</dbReference>
<name>A0A1K1LHE7_9BACT</name>
<dbReference type="Proteomes" id="UP000186323">
    <property type="component" value="Chromosome I"/>
</dbReference>
<dbReference type="Pfam" id="PF00691">
    <property type="entry name" value="OmpA"/>
    <property type="match status" value="1"/>
</dbReference>
<evidence type="ECO:0000256" key="3">
    <source>
        <dbReference type="ARBA" id="ARBA00023237"/>
    </source>
</evidence>
<evidence type="ECO:0000256" key="4">
    <source>
        <dbReference type="PROSITE-ProRule" id="PRU00473"/>
    </source>
</evidence>
<dbReference type="PROSITE" id="PS50234">
    <property type="entry name" value="VWFA"/>
    <property type="match status" value="1"/>
</dbReference>
<evidence type="ECO:0000259" key="6">
    <source>
        <dbReference type="PROSITE" id="PS51123"/>
    </source>
</evidence>
<dbReference type="InterPro" id="IPR002035">
    <property type="entry name" value="VWF_A"/>
</dbReference>
<accession>A0A1K1LHE7</accession>
<evidence type="ECO:0000256" key="2">
    <source>
        <dbReference type="ARBA" id="ARBA00023136"/>
    </source>
</evidence>
<evidence type="ECO:0000313" key="8">
    <source>
        <dbReference type="Proteomes" id="UP000186323"/>
    </source>
</evidence>
<keyword evidence="8" id="KW-1185">Reference proteome</keyword>
<evidence type="ECO:0000259" key="5">
    <source>
        <dbReference type="PROSITE" id="PS50234"/>
    </source>
</evidence>
<dbReference type="InterPro" id="IPR006664">
    <property type="entry name" value="OMP_bac"/>
</dbReference>
<dbReference type="PROSITE" id="PS51123">
    <property type="entry name" value="OMPA_2"/>
    <property type="match status" value="1"/>
</dbReference>
<dbReference type="SUPFAM" id="SSF53300">
    <property type="entry name" value="vWA-like"/>
    <property type="match status" value="1"/>
</dbReference>
<feature type="domain" description="OmpA-like" evidence="6">
    <location>
        <begin position="237"/>
        <end position="350"/>
    </location>
</feature>
<dbReference type="PANTHER" id="PTHR30329:SF21">
    <property type="entry name" value="LIPOPROTEIN YIAD-RELATED"/>
    <property type="match status" value="1"/>
</dbReference>
<keyword evidence="3" id="KW-0998">Cell outer membrane</keyword>
<dbReference type="KEGG" id="dpg:DESPIGER_2300"/>
<gene>
    <name evidence="7" type="ORF">DESPIGER_2300</name>
</gene>
<dbReference type="Gene3D" id="3.30.1330.60">
    <property type="entry name" value="OmpA-like domain"/>
    <property type="match status" value="1"/>
</dbReference>
<dbReference type="Gene3D" id="3.40.50.410">
    <property type="entry name" value="von Willebrand factor, type A domain"/>
    <property type="match status" value="1"/>
</dbReference>
<dbReference type="PANTHER" id="PTHR30329">
    <property type="entry name" value="STATOR ELEMENT OF FLAGELLAR MOTOR COMPLEX"/>
    <property type="match status" value="1"/>
</dbReference>
<dbReference type="InterPro" id="IPR036465">
    <property type="entry name" value="vWFA_dom_sf"/>
</dbReference>
<dbReference type="PRINTS" id="PR01021">
    <property type="entry name" value="OMPADOMAIN"/>
</dbReference>
<evidence type="ECO:0000256" key="1">
    <source>
        <dbReference type="ARBA" id="ARBA00004442"/>
    </source>
</evidence>
<dbReference type="EMBL" id="LT630450">
    <property type="protein sequence ID" value="SFV74122.1"/>
    <property type="molecule type" value="Genomic_DNA"/>
</dbReference>
<dbReference type="SUPFAM" id="SSF103088">
    <property type="entry name" value="OmpA-like"/>
    <property type="match status" value="1"/>
</dbReference>
<feature type="domain" description="VWFA" evidence="5">
    <location>
        <begin position="52"/>
        <end position="235"/>
    </location>
</feature>
<comment type="subcellular location">
    <subcellularLocation>
        <location evidence="1">Cell outer membrane</location>
    </subcellularLocation>
</comment>
<dbReference type="InterPro" id="IPR050330">
    <property type="entry name" value="Bact_OuterMem_StrucFunc"/>
</dbReference>
<sequence>MAHIAWHVAGKTTTFLGGIMKSFRLLALTAAVLLSFAVAAVAAPVCSKKVNSFDFVVDYSGSMMMKNDKMKQDKIEVAKIALKRVNAAIPALDFKGGLHTIAPNGTIIEQGPWNRAAMDSGINTLRSGFDTFGRMTNMGDGLQTYEPFLSSMERSAALILVTDGDNNRGMDLVEVARQVYATQRNLVIHVISLADTPQGEATVKAIAGMNPDSVLVRAEDLATSDAEVERFVLAVFCQEETVIVLRGVNFAFDSYALDSKAMGILDEAAGLIKSKPNTKIVLTGWTDSRGTDAYNAKLSKNRAEAVKGYLAKQGVPASRMTAIGKGKSFKYSNDSEEGRYMNRRTEISFD</sequence>
<dbReference type="AlphaFoldDB" id="A0A1K1LHE7"/>
<reference evidence="8" key="1">
    <citation type="submission" date="2016-10" db="EMBL/GenBank/DDBJ databases">
        <authorList>
            <person name="Wegmann U."/>
        </authorList>
    </citation>
    <scope>NUCLEOTIDE SEQUENCE [LARGE SCALE GENOMIC DNA]</scope>
</reference>
<protein>
    <submittedName>
        <fullName evidence="7">OmpA family protein</fullName>
    </submittedName>
</protein>
<dbReference type="CDD" id="cd07185">
    <property type="entry name" value="OmpA_C-like"/>
    <property type="match status" value="1"/>
</dbReference>
<organism evidence="7 8">
    <name type="scientific">Desulfovibrio piger</name>
    <dbReference type="NCBI Taxonomy" id="901"/>
    <lineage>
        <taxon>Bacteria</taxon>
        <taxon>Pseudomonadati</taxon>
        <taxon>Thermodesulfobacteriota</taxon>
        <taxon>Desulfovibrionia</taxon>
        <taxon>Desulfovibrionales</taxon>
        <taxon>Desulfovibrionaceae</taxon>
        <taxon>Desulfovibrio</taxon>
    </lineage>
</organism>